<dbReference type="EMBL" id="SDAM02000113">
    <property type="protein sequence ID" value="KAH6829097.1"/>
    <property type="molecule type" value="Genomic_DNA"/>
</dbReference>
<sequence length="167" mass="18624">MPKKMFPVPDVAADSPSSESLSFAGLICVQDKKGSTKVQKEDLEFEFNRSNASSKTGSPNKTFPADKLISNDHLATTIYASPHQASKQIPLENFLQIPGNRRESDMKQTKHKCNSRKQISQVKRITNEKHTAGERSFGQKLFSSFATPCRDCRSSQPTPSIKQHTLQ</sequence>
<comment type="caution">
    <text evidence="2">The sequence shown here is derived from an EMBL/GenBank/DDBJ whole genome shotgun (WGS) entry which is preliminary data.</text>
</comment>
<reference evidence="2 3" key="1">
    <citation type="journal article" date="2021" name="Nat. Commun.">
        <title>Incipient diploidization of the medicinal plant Perilla within 10,000 years.</title>
        <authorList>
            <person name="Zhang Y."/>
            <person name="Shen Q."/>
            <person name="Leng L."/>
            <person name="Zhang D."/>
            <person name="Chen S."/>
            <person name="Shi Y."/>
            <person name="Ning Z."/>
            <person name="Chen S."/>
        </authorList>
    </citation>
    <scope>NUCLEOTIDE SEQUENCE [LARGE SCALE GENOMIC DNA]</scope>
    <source>
        <strain evidence="3">cv. PC099</strain>
    </source>
</reference>
<evidence type="ECO:0000313" key="2">
    <source>
        <dbReference type="EMBL" id="KAH6829097.1"/>
    </source>
</evidence>
<name>A0AAD4J8E4_PERFH</name>
<protein>
    <submittedName>
        <fullName evidence="2">Uncharacterized protein</fullName>
    </submittedName>
</protein>
<proteinExistence type="predicted"/>
<gene>
    <name evidence="2" type="ORF">C2S53_013245</name>
</gene>
<organism evidence="2 3">
    <name type="scientific">Perilla frutescens var. hirtella</name>
    <name type="common">Perilla citriodora</name>
    <name type="synonym">Perilla setoyensis</name>
    <dbReference type="NCBI Taxonomy" id="608512"/>
    <lineage>
        <taxon>Eukaryota</taxon>
        <taxon>Viridiplantae</taxon>
        <taxon>Streptophyta</taxon>
        <taxon>Embryophyta</taxon>
        <taxon>Tracheophyta</taxon>
        <taxon>Spermatophyta</taxon>
        <taxon>Magnoliopsida</taxon>
        <taxon>eudicotyledons</taxon>
        <taxon>Gunneridae</taxon>
        <taxon>Pentapetalae</taxon>
        <taxon>asterids</taxon>
        <taxon>lamiids</taxon>
        <taxon>Lamiales</taxon>
        <taxon>Lamiaceae</taxon>
        <taxon>Nepetoideae</taxon>
        <taxon>Elsholtzieae</taxon>
        <taxon>Perilla</taxon>
    </lineage>
</organism>
<feature type="compositionally biased region" description="Polar residues" evidence="1">
    <location>
        <begin position="154"/>
        <end position="167"/>
    </location>
</feature>
<feature type="region of interest" description="Disordered" evidence="1">
    <location>
        <begin position="148"/>
        <end position="167"/>
    </location>
</feature>
<evidence type="ECO:0000313" key="3">
    <source>
        <dbReference type="Proteomes" id="UP001190926"/>
    </source>
</evidence>
<accession>A0AAD4J8E4</accession>
<evidence type="ECO:0000256" key="1">
    <source>
        <dbReference type="SAM" id="MobiDB-lite"/>
    </source>
</evidence>
<keyword evidence="3" id="KW-1185">Reference proteome</keyword>
<dbReference type="Proteomes" id="UP001190926">
    <property type="component" value="Unassembled WGS sequence"/>
</dbReference>
<dbReference type="AlphaFoldDB" id="A0AAD4J8E4"/>